<gene>
    <name evidence="1" type="ORF">BV97_00722</name>
</gene>
<dbReference type="Proteomes" id="UP000024329">
    <property type="component" value="Unassembled WGS sequence"/>
</dbReference>
<proteinExistence type="predicted"/>
<evidence type="ECO:0008006" key="3">
    <source>
        <dbReference type="Google" id="ProtNLM"/>
    </source>
</evidence>
<sequence>MMRKHAMVLAALALLAGCGRETPAEEAAENAHDVAMVERMSKEPFKPIVPIPITELDMDRYGLDKPGCNFEKDVVEEEDAGKRGPIFIATSGEGFMRVGADLKRFAAKDESADLPGGARTTYVGLSSWVDIVRLPDSGNASDQQTWPARLIVHDSQERVAYRADGVMRCRS</sequence>
<reference evidence="1 2" key="1">
    <citation type="submission" date="2014-03" db="EMBL/GenBank/DDBJ databases">
        <title>Whole genome sequence of Novosphingobium resinovorum KF1.</title>
        <authorList>
            <person name="Gan H.M."/>
            <person name="Gan H.Y."/>
            <person name="Chew T.H."/>
            <person name="Savka M.A."/>
        </authorList>
    </citation>
    <scope>NUCLEOTIDE SEQUENCE [LARGE SCALE GENOMIC DNA]</scope>
    <source>
        <strain evidence="1 2">KF1</strain>
    </source>
</reference>
<organism evidence="1 2">
    <name type="scientific">Novosphingobium resinovorum</name>
    <dbReference type="NCBI Taxonomy" id="158500"/>
    <lineage>
        <taxon>Bacteria</taxon>
        <taxon>Pseudomonadati</taxon>
        <taxon>Pseudomonadota</taxon>
        <taxon>Alphaproteobacteria</taxon>
        <taxon>Sphingomonadales</taxon>
        <taxon>Sphingomonadaceae</taxon>
        <taxon>Novosphingobium</taxon>
    </lineage>
</organism>
<dbReference type="STRING" id="158500.BES08_03675"/>
<name>A0A031K8M2_9SPHN</name>
<comment type="caution">
    <text evidence="1">The sequence shown here is derived from an EMBL/GenBank/DDBJ whole genome shotgun (WGS) entry which is preliminary data.</text>
</comment>
<evidence type="ECO:0000313" key="2">
    <source>
        <dbReference type="Proteomes" id="UP000024329"/>
    </source>
</evidence>
<dbReference type="AlphaFoldDB" id="A0A031K8M2"/>
<protein>
    <recommendedName>
        <fullName evidence="3">Lipoprotein</fullName>
    </recommendedName>
</protein>
<dbReference type="PATRIC" id="fig|158500.4.peg.739"/>
<dbReference type="PROSITE" id="PS51257">
    <property type="entry name" value="PROKAR_LIPOPROTEIN"/>
    <property type="match status" value="1"/>
</dbReference>
<dbReference type="RefSeq" id="WP_036523073.1">
    <property type="nucleotide sequence ID" value="NZ_JFYZ01000001.1"/>
</dbReference>
<dbReference type="EMBL" id="JFYZ01000001">
    <property type="protein sequence ID" value="EZP84957.1"/>
    <property type="molecule type" value="Genomic_DNA"/>
</dbReference>
<evidence type="ECO:0000313" key="1">
    <source>
        <dbReference type="EMBL" id="EZP84957.1"/>
    </source>
</evidence>
<accession>A0A031K8M2</accession>